<evidence type="ECO:0000313" key="2">
    <source>
        <dbReference type="EMBL" id="ETW87123.1"/>
    </source>
</evidence>
<dbReference type="STRING" id="747525.W4KMQ0"/>
<proteinExistence type="predicted"/>
<name>W4KMQ0_HETIT</name>
<dbReference type="EMBL" id="KI925454">
    <property type="protein sequence ID" value="ETW87123.1"/>
    <property type="molecule type" value="Genomic_DNA"/>
</dbReference>
<dbReference type="HOGENOM" id="CLU_109055_0_0_1"/>
<dbReference type="KEGG" id="hir:HETIRDRAFT_413465"/>
<dbReference type="PANTHER" id="PTHR34213:SF2">
    <property type="entry name" value="NUCLEAR TRANSPORT FACTOR 2 (NTF2) FAMILY PROTEIN"/>
    <property type="match status" value="1"/>
</dbReference>
<organism evidence="2 3">
    <name type="scientific">Heterobasidion irregulare (strain TC 32-1)</name>
    <dbReference type="NCBI Taxonomy" id="747525"/>
    <lineage>
        <taxon>Eukaryota</taxon>
        <taxon>Fungi</taxon>
        <taxon>Dikarya</taxon>
        <taxon>Basidiomycota</taxon>
        <taxon>Agaricomycotina</taxon>
        <taxon>Agaricomycetes</taxon>
        <taxon>Russulales</taxon>
        <taxon>Bondarzewiaceae</taxon>
        <taxon>Heterobasidion</taxon>
        <taxon>Heterobasidion annosum species complex</taxon>
    </lineage>
</organism>
<sequence>MPSSNPDAVNAAGLKPAESKSLSERSAKPHEERIVQSIKELYTCQPKASTYEIYTSDAVFHDPVGIAQGVDSIRAQFDALPKLFPRADINKFRILSGPPSGPPNTMLIDQDVAYFRDVNASSSFKTVNSLLTLRMNDAHKVISHSEEWDHKHETTSEDGFIGMLNEQRKRATAGLTNFFMGKDGGDGKESGKM</sequence>
<dbReference type="GeneID" id="20673111"/>
<dbReference type="RefSeq" id="XP_009541062.1">
    <property type="nucleotide sequence ID" value="XM_009542767.1"/>
</dbReference>
<dbReference type="PANTHER" id="PTHR34213">
    <property type="entry name" value="NUCLEAR TRANSPORT FACTOR 2 (NTF2) FAMILY PROTEIN"/>
    <property type="match status" value="1"/>
</dbReference>
<dbReference type="AlphaFoldDB" id="W4KMQ0"/>
<dbReference type="InterPro" id="IPR032710">
    <property type="entry name" value="NTF2-like_dom_sf"/>
</dbReference>
<evidence type="ECO:0000313" key="3">
    <source>
        <dbReference type="Proteomes" id="UP000030671"/>
    </source>
</evidence>
<gene>
    <name evidence="2" type="ORF">HETIRDRAFT_413465</name>
</gene>
<dbReference type="eggNOG" id="ENOG502S37S">
    <property type="taxonomic scope" value="Eukaryota"/>
</dbReference>
<feature type="region of interest" description="Disordered" evidence="1">
    <location>
        <begin position="1"/>
        <end position="31"/>
    </location>
</feature>
<reference evidence="2 3" key="1">
    <citation type="journal article" date="2012" name="New Phytol.">
        <title>Insight into trade-off between wood decay and parasitism from the genome of a fungal forest pathogen.</title>
        <authorList>
            <person name="Olson A."/>
            <person name="Aerts A."/>
            <person name="Asiegbu F."/>
            <person name="Belbahri L."/>
            <person name="Bouzid O."/>
            <person name="Broberg A."/>
            <person name="Canback B."/>
            <person name="Coutinho P.M."/>
            <person name="Cullen D."/>
            <person name="Dalman K."/>
            <person name="Deflorio G."/>
            <person name="van Diepen L.T."/>
            <person name="Dunand C."/>
            <person name="Duplessis S."/>
            <person name="Durling M."/>
            <person name="Gonthier P."/>
            <person name="Grimwood J."/>
            <person name="Fossdal C.G."/>
            <person name="Hansson D."/>
            <person name="Henrissat B."/>
            <person name="Hietala A."/>
            <person name="Himmelstrand K."/>
            <person name="Hoffmeister D."/>
            <person name="Hogberg N."/>
            <person name="James T.Y."/>
            <person name="Karlsson M."/>
            <person name="Kohler A."/>
            <person name="Kues U."/>
            <person name="Lee Y.H."/>
            <person name="Lin Y.C."/>
            <person name="Lind M."/>
            <person name="Lindquist E."/>
            <person name="Lombard V."/>
            <person name="Lucas S."/>
            <person name="Lunden K."/>
            <person name="Morin E."/>
            <person name="Murat C."/>
            <person name="Park J."/>
            <person name="Raffaello T."/>
            <person name="Rouze P."/>
            <person name="Salamov A."/>
            <person name="Schmutz J."/>
            <person name="Solheim H."/>
            <person name="Stahlberg J."/>
            <person name="Velez H."/>
            <person name="de Vries R.P."/>
            <person name="Wiebenga A."/>
            <person name="Woodward S."/>
            <person name="Yakovlev I."/>
            <person name="Garbelotto M."/>
            <person name="Martin F."/>
            <person name="Grigoriev I.V."/>
            <person name="Stenlid J."/>
        </authorList>
    </citation>
    <scope>NUCLEOTIDE SEQUENCE [LARGE SCALE GENOMIC DNA]</scope>
    <source>
        <strain evidence="2 3">TC 32-1</strain>
    </source>
</reference>
<dbReference type="InParanoid" id="W4KMQ0"/>
<accession>W4KMQ0</accession>
<dbReference type="Proteomes" id="UP000030671">
    <property type="component" value="Unassembled WGS sequence"/>
</dbReference>
<feature type="compositionally biased region" description="Basic and acidic residues" evidence="1">
    <location>
        <begin position="17"/>
        <end position="31"/>
    </location>
</feature>
<evidence type="ECO:0000256" key="1">
    <source>
        <dbReference type="SAM" id="MobiDB-lite"/>
    </source>
</evidence>
<keyword evidence="3" id="KW-1185">Reference proteome</keyword>
<dbReference type="SUPFAM" id="SSF54427">
    <property type="entry name" value="NTF2-like"/>
    <property type="match status" value="1"/>
</dbReference>
<protein>
    <recommendedName>
        <fullName evidence="4">SnoaL-like domain-containing protein</fullName>
    </recommendedName>
</protein>
<dbReference type="OrthoDB" id="2400485at2759"/>
<evidence type="ECO:0008006" key="4">
    <source>
        <dbReference type="Google" id="ProtNLM"/>
    </source>
</evidence>